<gene>
    <name evidence="6" type="ORF">VA596_44135</name>
</gene>
<dbReference type="InterPro" id="IPR004111">
    <property type="entry name" value="Repressor_TetR_C"/>
</dbReference>
<dbReference type="InterPro" id="IPR050109">
    <property type="entry name" value="HTH-type_TetR-like_transc_reg"/>
</dbReference>
<dbReference type="PRINTS" id="PR00455">
    <property type="entry name" value="HTHTETR"/>
</dbReference>
<evidence type="ECO:0000313" key="6">
    <source>
        <dbReference type="EMBL" id="MEA5366584.1"/>
    </source>
</evidence>
<proteinExistence type="predicted"/>
<dbReference type="PANTHER" id="PTHR30055:SF151">
    <property type="entry name" value="TRANSCRIPTIONAL REGULATORY PROTEIN"/>
    <property type="match status" value="1"/>
</dbReference>
<evidence type="ECO:0000256" key="2">
    <source>
        <dbReference type="ARBA" id="ARBA00023125"/>
    </source>
</evidence>
<keyword evidence="3" id="KW-0804">Transcription</keyword>
<keyword evidence="7" id="KW-1185">Reference proteome</keyword>
<dbReference type="PROSITE" id="PS50977">
    <property type="entry name" value="HTH_TETR_2"/>
    <property type="match status" value="1"/>
</dbReference>
<evidence type="ECO:0000256" key="1">
    <source>
        <dbReference type="ARBA" id="ARBA00023015"/>
    </source>
</evidence>
<dbReference type="PANTHER" id="PTHR30055">
    <property type="entry name" value="HTH-TYPE TRANSCRIPTIONAL REGULATOR RUTR"/>
    <property type="match status" value="1"/>
</dbReference>
<dbReference type="EMBL" id="JAYFSI010000016">
    <property type="protein sequence ID" value="MEA5366584.1"/>
    <property type="molecule type" value="Genomic_DNA"/>
</dbReference>
<keyword evidence="2 4" id="KW-0238">DNA-binding</keyword>
<evidence type="ECO:0000259" key="5">
    <source>
        <dbReference type="PROSITE" id="PS50977"/>
    </source>
</evidence>
<feature type="DNA-binding region" description="H-T-H motif" evidence="4">
    <location>
        <begin position="43"/>
        <end position="62"/>
    </location>
</feature>
<sequence length="235" mass="25751">MTVPPPPWRRAPRRRAAKPALSQELVVKTALEILAKEGFDAVTMRRVAQELETGPASLYAHVSNKDELAELMLDAVLGDLPLPEPDPARWDEQVKDLVHAQIDAMVAHPGIARVAWNIAVPVNPSSLHQGEAMLKLLRAGGLDLKQASFAGDALSLYAKAYAYEASGWTWGEIDADDVSERGEQMLAYMQSLPADAFPNMLRMGEFFTEETATERLDFALDVFLAGLKVVAARNT</sequence>
<dbReference type="InterPro" id="IPR009057">
    <property type="entry name" value="Homeodomain-like_sf"/>
</dbReference>
<evidence type="ECO:0000256" key="4">
    <source>
        <dbReference type="PROSITE-ProRule" id="PRU00335"/>
    </source>
</evidence>
<accession>A0ABU5RLG0</accession>
<protein>
    <submittedName>
        <fullName evidence="6">TetR/AcrR family transcriptional regulator</fullName>
    </submittedName>
</protein>
<dbReference type="RefSeq" id="WP_323335916.1">
    <property type="nucleotide sequence ID" value="NZ_JAYFSI010000016.1"/>
</dbReference>
<dbReference type="SUPFAM" id="SSF48498">
    <property type="entry name" value="Tetracyclin repressor-like, C-terminal domain"/>
    <property type="match status" value="1"/>
</dbReference>
<dbReference type="SUPFAM" id="SSF46689">
    <property type="entry name" value="Homeodomain-like"/>
    <property type="match status" value="1"/>
</dbReference>
<keyword evidence="1" id="KW-0805">Transcription regulation</keyword>
<dbReference type="InterPro" id="IPR036271">
    <property type="entry name" value="Tet_transcr_reg_TetR-rel_C_sf"/>
</dbReference>
<evidence type="ECO:0000256" key="3">
    <source>
        <dbReference type="ARBA" id="ARBA00023163"/>
    </source>
</evidence>
<reference evidence="6 7" key="1">
    <citation type="submission" date="2023-12" db="EMBL/GenBank/DDBJ databases">
        <title>Amycolatopsis sp. V23-08.</title>
        <authorList>
            <person name="Somphong A."/>
        </authorList>
    </citation>
    <scope>NUCLEOTIDE SEQUENCE [LARGE SCALE GENOMIC DNA]</scope>
    <source>
        <strain evidence="6 7">V23-08</strain>
    </source>
</reference>
<comment type="caution">
    <text evidence="6">The sequence shown here is derived from an EMBL/GenBank/DDBJ whole genome shotgun (WGS) entry which is preliminary data.</text>
</comment>
<dbReference type="Pfam" id="PF02909">
    <property type="entry name" value="TetR_C_1"/>
    <property type="match status" value="1"/>
</dbReference>
<feature type="domain" description="HTH tetR-type" evidence="5">
    <location>
        <begin position="20"/>
        <end position="80"/>
    </location>
</feature>
<organism evidence="6 7">
    <name type="scientific">Amycolatopsis heterodermiae</name>
    <dbReference type="NCBI Taxonomy" id="3110235"/>
    <lineage>
        <taxon>Bacteria</taxon>
        <taxon>Bacillati</taxon>
        <taxon>Actinomycetota</taxon>
        <taxon>Actinomycetes</taxon>
        <taxon>Pseudonocardiales</taxon>
        <taxon>Pseudonocardiaceae</taxon>
        <taxon>Amycolatopsis</taxon>
    </lineage>
</organism>
<dbReference type="Proteomes" id="UP001304298">
    <property type="component" value="Unassembled WGS sequence"/>
</dbReference>
<dbReference type="Gene3D" id="1.10.357.10">
    <property type="entry name" value="Tetracycline Repressor, domain 2"/>
    <property type="match status" value="1"/>
</dbReference>
<dbReference type="Pfam" id="PF00440">
    <property type="entry name" value="TetR_N"/>
    <property type="match status" value="1"/>
</dbReference>
<dbReference type="InterPro" id="IPR001647">
    <property type="entry name" value="HTH_TetR"/>
</dbReference>
<name>A0ABU5RLG0_9PSEU</name>
<evidence type="ECO:0000313" key="7">
    <source>
        <dbReference type="Proteomes" id="UP001304298"/>
    </source>
</evidence>